<dbReference type="EMBL" id="MTYI01000128">
    <property type="protein sequence ID" value="PNP51282.1"/>
    <property type="molecule type" value="Genomic_DNA"/>
</dbReference>
<dbReference type="PROSITE" id="PS51257">
    <property type="entry name" value="PROKAR_LIPOPROTEIN"/>
    <property type="match status" value="1"/>
</dbReference>
<reference evidence="1 2" key="1">
    <citation type="submission" date="2017-02" db="EMBL/GenBank/DDBJ databases">
        <title>Genomes of Trichoderma spp. with biocontrol activity.</title>
        <authorList>
            <person name="Gardiner D."/>
            <person name="Kazan K."/>
            <person name="Vos C."/>
            <person name="Harvey P."/>
        </authorList>
    </citation>
    <scope>NUCLEOTIDE SEQUENCE [LARGE SCALE GENOMIC DNA]</scope>
    <source>
        <strain evidence="1 2">Tr1</strain>
    </source>
</reference>
<organism evidence="1 2">
    <name type="scientific">Trichoderma harzianum</name>
    <name type="common">Hypocrea lixii</name>
    <dbReference type="NCBI Taxonomy" id="5544"/>
    <lineage>
        <taxon>Eukaryota</taxon>
        <taxon>Fungi</taxon>
        <taxon>Dikarya</taxon>
        <taxon>Ascomycota</taxon>
        <taxon>Pezizomycotina</taxon>
        <taxon>Sordariomycetes</taxon>
        <taxon>Hypocreomycetidae</taxon>
        <taxon>Hypocreales</taxon>
        <taxon>Hypocreaceae</taxon>
        <taxon>Trichoderma</taxon>
    </lineage>
</organism>
<gene>
    <name evidence="1" type="ORF">THARTR1_08088</name>
</gene>
<comment type="caution">
    <text evidence="1">The sequence shown here is derived from an EMBL/GenBank/DDBJ whole genome shotgun (WGS) entry which is preliminary data.</text>
</comment>
<name>A0A2K0U0K0_TRIHA</name>
<sequence>MAYLRVLQDLSPTITTAGGCPVIVSAQDEEHLAEVRSSSGCTGEAINDPENILAKHLATNDMITVAITEREGYPHGLSQPSILVIKKDENVIENWASVSSEMNLGGAKDRPDLH</sequence>
<protein>
    <submittedName>
        <fullName evidence="1">Uncharacterized protein</fullName>
    </submittedName>
</protein>
<dbReference type="OrthoDB" id="407518at2759"/>
<proteinExistence type="predicted"/>
<dbReference type="AlphaFoldDB" id="A0A2K0U0K0"/>
<evidence type="ECO:0000313" key="1">
    <source>
        <dbReference type="EMBL" id="PNP51282.1"/>
    </source>
</evidence>
<dbReference type="Proteomes" id="UP000236290">
    <property type="component" value="Unassembled WGS sequence"/>
</dbReference>
<accession>A0A2K0U0K0</accession>
<evidence type="ECO:0000313" key="2">
    <source>
        <dbReference type="Proteomes" id="UP000236290"/>
    </source>
</evidence>